<dbReference type="InterPro" id="IPR002347">
    <property type="entry name" value="SDR_fam"/>
</dbReference>
<evidence type="ECO:0000256" key="1">
    <source>
        <dbReference type="ARBA" id="ARBA00006484"/>
    </source>
</evidence>
<evidence type="ECO:0000259" key="4">
    <source>
        <dbReference type="SMART" id="SM00822"/>
    </source>
</evidence>
<dbReference type="SUPFAM" id="SSF51735">
    <property type="entry name" value="NAD(P)-binding Rossmann-fold domains"/>
    <property type="match status" value="1"/>
</dbReference>
<evidence type="ECO:0000256" key="3">
    <source>
        <dbReference type="RuleBase" id="RU000363"/>
    </source>
</evidence>
<dbReference type="InterPro" id="IPR051687">
    <property type="entry name" value="Peroxisomal_Beta-Oxidation"/>
</dbReference>
<comment type="caution">
    <text evidence="5">The sequence shown here is derived from an EMBL/GenBank/DDBJ whole genome shotgun (WGS) entry which is preliminary data.</text>
</comment>
<evidence type="ECO:0000256" key="2">
    <source>
        <dbReference type="ARBA" id="ARBA00023002"/>
    </source>
</evidence>
<dbReference type="PATRIC" id="fig|46429.4.peg.2118"/>
<dbReference type="Pfam" id="PF00106">
    <property type="entry name" value="adh_short"/>
    <property type="match status" value="1"/>
</dbReference>
<dbReference type="PRINTS" id="PR00080">
    <property type="entry name" value="SDRFAMILY"/>
</dbReference>
<accession>A0A081REE4</accession>
<dbReference type="RefSeq" id="WP_037451157.1">
    <property type="nucleotide sequence ID" value="NZ_JFHR01000021.1"/>
</dbReference>
<dbReference type="InterPro" id="IPR057326">
    <property type="entry name" value="KR_dom"/>
</dbReference>
<keyword evidence="2 5" id="KW-0560">Oxidoreductase</keyword>
<dbReference type="InterPro" id="IPR020904">
    <property type="entry name" value="Sc_DH/Rdtase_CS"/>
</dbReference>
<dbReference type="PROSITE" id="PS00061">
    <property type="entry name" value="ADH_SHORT"/>
    <property type="match status" value="1"/>
</dbReference>
<dbReference type="SMART" id="SM00822">
    <property type="entry name" value="PKS_KR"/>
    <property type="match status" value="1"/>
</dbReference>
<gene>
    <name evidence="5" type="ORF">BV95_02148</name>
</gene>
<proteinExistence type="inferred from homology"/>
<dbReference type="Gene3D" id="3.40.50.720">
    <property type="entry name" value="NAD(P)-binding Rossmann-like Domain"/>
    <property type="match status" value="1"/>
</dbReference>
<name>A0A081REE4_SPHCR</name>
<dbReference type="EC" id="1.1.1.35" evidence="5"/>
<sequence>MTVDLKGRVAVITGSGAGLGREYALLLSKLGAKIVVNDLGGTVNGQGASTAAADSVVAEIAAAGGEAVANYDSVTDPEGGKRIVATALDAFGKVDIVINNAGILRDRSFIKMTPQEFWDVINVHLFGAFNVTHAAWPHLIAQNYGRVVMTTSAGGHNGNFGQSNYGAAKLALVGMLNCLALEGKKHNVLVNAISPAALTRMTENIPTGDIAQYLKPELVAPAVAWLSSEQFVDSGVILATIAGFYSRIAYFDGPGRQYDPLEPVTADMLADSADAILALDGAKPVQPGPLGETEARLRAIGRL</sequence>
<feature type="domain" description="Ketoreductase" evidence="4">
    <location>
        <begin position="8"/>
        <end position="204"/>
    </location>
</feature>
<dbReference type="InterPro" id="IPR036291">
    <property type="entry name" value="NAD(P)-bd_dom_sf"/>
</dbReference>
<dbReference type="AlphaFoldDB" id="A0A081REE4"/>
<dbReference type="EMBL" id="JFHR01000021">
    <property type="protein sequence ID" value="KEQ53567.1"/>
    <property type="molecule type" value="Genomic_DNA"/>
</dbReference>
<evidence type="ECO:0000313" key="6">
    <source>
        <dbReference type="Proteomes" id="UP000028411"/>
    </source>
</evidence>
<reference evidence="5 6" key="1">
    <citation type="submission" date="2014-02" db="EMBL/GenBank/DDBJ databases">
        <title>Whole genome sequence of Sphingobium chlorophenolicum NBRC 16172.</title>
        <authorList>
            <person name="Gan H.M."/>
            <person name="Gan H.Y."/>
            <person name="Chew T.H."/>
            <person name="Savka M.A."/>
        </authorList>
    </citation>
    <scope>NUCLEOTIDE SEQUENCE [LARGE SCALE GENOMIC DNA]</scope>
    <source>
        <strain evidence="5 6">NBRC 16172</strain>
    </source>
</reference>
<protein>
    <submittedName>
        <fullName evidence="5">3-hydroxyacyl-CoA dehydrogenase</fullName>
        <ecNumber evidence="5">1.1.1.35</ecNumber>
    </submittedName>
</protein>
<dbReference type="Proteomes" id="UP000028411">
    <property type="component" value="Unassembled WGS sequence"/>
</dbReference>
<dbReference type="PANTHER" id="PTHR45024:SF2">
    <property type="entry name" value="SCP2 DOMAIN-CONTAINING PROTEIN"/>
    <property type="match status" value="1"/>
</dbReference>
<dbReference type="eggNOG" id="COG1028">
    <property type="taxonomic scope" value="Bacteria"/>
</dbReference>
<evidence type="ECO:0000313" key="5">
    <source>
        <dbReference type="EMBL" id="KEQ53567.1"/>
    </source>
</evidence>
<organism evidence="5 6">
    <name type="scientific">Sphingobium chlorophenolicum</name>
    <dbReference type="NCBI Taxonomy" id="46429"/>
    <lineage>
        <taxon>Bacteria</taxon>
        <taxon>Pseudomonadati</taxon>
        <taxon>Pseudomonadota</taxon>
        <taxon>Alphaproteobacteria</taxon>
        <taxon>Sphingomonadales</taxon>
        <taxon>Sphingomonadaceae</taxon>
        <taxon>Sphingobium</taxon>
    </lineage>
</organism>
<dbReference type="OrthoDB" id="9804774at2"/>
<dbReference type="GO" id="GO:0003857">
    <property type="term" value="F:(3S)-3-hydroxyacyl-CoA dehydrogenase (NAD+) activity"/>
    <property type="evidence" value="ECO:0007669"/>
    <property type="project" value="UniProtKB-EC"/>
</dbReference>
<dbReference type="PRINTS" id="PR00081">
    <property type="entry name" value="GDHRDH"/>
</dbReference>
<dbReference type="PANTHER" id="PTHR45024">
    <property type="entry name" value="DEHYDROGENASES, SHORT CHAIN"/>
    <property type="match status" value="1"/>
</dbReference>
<comment type="similarity">
    <text evidence="1 3">Belongs to the short-chain dehydrogenases/reductases (SDR) family.</text>
</comment>